<gene>
    <name evidence="1" type="ORF">GBA63_19065</name>
</gene>
<organism evidence="1 2">
    <name type="scientific">Rubrobacter tropicus</name>
    <dbReference type="NCBI Taxonomy" id="2653851"/>
    <lineage>
        <taxon>Bacteria</taxon>
        <taxon>Bacillati</taxon>
        <taxon>Actinomycetota</taxon>
        <taxon>Rubrobacteria</taxon>
        <taxon>Rubrobacterales</taxon>
        <taxon>Rubrobacteraceae</taxon>
        <taxon>Rubrobacter</taxon>
    </lineage>
</organism>
<accession>A0A6G8QDC7</accession>
<evidence type="ECO:0000313" key="2">
    <source>
        <dbReference type="Proteomes" id="UP000501452"/>
    </source>
</evidence>
<sequence length="377" mass="40451">MTWLYDRLLAEETRTIVAGYDSAEDRAESGLLPDLVVLRAPRDVAGLVVSDGERGPDFQPPDEERQRAQPMRFACADDAPPFAPPLAEASVYFVEHLDEDGTAGGHLVAFTDFARHASPGYLRGQIGQAGAEGVSEEDARSALSAVVAGAEGAAELDAPDGSPFPGVEAATEEIARLDDEGLAERAGRLARAVRWTALLSTYTETESNVLGPVYSWQAYLAPDGRIARVGEGDDAHFLMRGFPVGGLSGAGEDAAEAEEMLETVASWNLTPTLFTLGLYNCENVVARAAAPDHAEGQAFFERYGRRASAYFRPEVRAVAGQERYSRPRGEALIASPLAGGEFWRRPLADDEYEASGTVWVPRARERAGSSAARGEMT</sequence>
<proteinExistence type="predicted"/>
<evidence type="ECO:0000313" key="1">
    <source>
        <dbReference type="EMBL" id="QIN84510.1"/>
    </source>
</evidence>
<reference evidence="1 2" key="1">
    <citation type="submission" date="2019-10" db="EMBL/GenBank/DDBJ databases">
        <title>Rubrobacter sp nov SCSIO 52090 isolated from a deep-sea sediment in the South China Sea.</title>
        <authorList>
            <person name="Chen R.W."/>
        </authorList>
    </citation>
    <scope>NUCLEOTIDE SEQUENCE [LARGE SCALE GENOMIC DNA]</scope>
    <source>
        <strain evidence="1 2">SCSIO 52909</strain>
    </source>
</reference>
<dbReference type="RefSeq" id="WP_166178767.1">
    <property type="nucleotide sequence ID" value="NZ_CP045119.1"/>
</dbReference>
<keyword evidence="2" id="KW-1185">Reference proteome</keyword>
<name>A0A6G8QDC7_9ACTN</name>
<dbReference type="KEGG" id="rub:GBA63_19065"/>
<dbReference type="EMBL" id="CP045119">
    <property type="protein sequence ID" value="QIN84510.1"/>
    <property type="molecule type" value="Genomic_DNA"/>
</dbReference>
<dbReference type="AlphaFoldDB" id="A0A6G8QDC7"/>
<protein>
    <submittedName>
        <fullName evidence="1">Uncharacterized protein</fullName>
    </submittedName>
</protein>
<dbReference type="Proteomes" id="UP000501452">
    <property type="component" value="Chromosome"/>
</dbReference>